<gene>
    <name evidence="1" type="ORF">NK6_86</name>
</gene>
<dbReference type="EMBL" id="AP014685">
    <property type="protein sequence ID" value="BAR53278.1"/>
    <property type="molecule type" value="Genomic_DNA"/>
</dbReference>
<dbReference type="NCBIfam" id="TIGR04324">
    <property type="entry name" value="SpoChoClust_2"/>
    <property type="match status" value="1"/>
</dbReference>
<dbReference type="RefSeq" id="WP_060907974.1">
    <property type="nucleotide sequence ID" value="NZ_CP124748.1"/>
</dbReference>
<dbReference type="SUPFAM" id="SSF51197">
    <property type="entry name" value="Clavaminate synthase-like"/>
    <property type="match status" value="1"/>
</dbReference>
<evidence type="ECO:0008006" key="3">
    <source>
        <dbReference type="Google" id="ProtNLM"/>
    </source>
</evidence>
<evidence type="ECO:0000313" key="1">
    <source>
        <dbReference type="EMBL" id="BAR53278.1"/>
    </source>
</evidence>
<evidence type="ECO:0000313" key="2">
    <source>
        <dbReference type="Proteomes" id="UP000063308"/>
    </source>
</evidence>
<dbReference type="Proteomes" id="UP000063308">
    <property type="component" value="Chromosome"/>
</dbReference>
<sequence length="268" mass="30561">MTDTDFLEADEQALAQRFIDDGFVTTPADDRAGLDRIQRRAAELAADYLKLPHSNDPYAMLDTIHTRVNVDDLNGLRLHVFNGLNAEPWFRPTYFRLARSTIETIVGNELCMQRRVNLSIQLPGDSSSLLATHSDVWSGDSPFEVVVWVPLVDVRHTKSMYLLPPSLNGEMQDRMASLRSAEELYKTIKPHATFIEIPYGHVMLFNQTLMHGNRVNEEPGTRWSMNCRFKSIMSPYADKRFGEFFEPILLRPATRVGMQYKLPGGFHG</sequence>
<organism evidence="1 2">
    <name type="scientific">Bradyrhizobium diazoefficiens</name>
    <dbReference type="NCBI Taxonomy" id="1355477"/>
    <lineage>
        <taxon>Bacteria</taxon>
        <taxon>Pseudomonadati</taxon>
        <taxon>Pseudomonadota</taxon>
        <taxon>Alphaproteobacteria</taxon>
        <taxon>Hyphomicrobiales</taxon>
        <taxon>Nitrobacteraceae</taxon>
        <taxon>Bradyrhizobium</taxon>
    </lineage>
</organism>
<reference evidence="1 2" key="1">
    <citation type="submission" date="2014-11" db="EMBL/GenBank/DDBJ databases">
        <title>Symbiosis island explosion on the genome of extra-slow-growing strains of soybean bradyrhizobia with massive insertion sequences.</title>
        <authorList>
            <person name="Iida T."/>
            <person name="Minamisawa K."/>
        </authorList>
    </citation>
    <scope>NUCLEOTIDE SEQUENCE [LARGE SCALE GENOMIC DNA]</scope>
    <source>
        <strain evidence="1 2">NK6</strain>
    </source>
</reference>
<dbReference type="Gene3D" id="2.60.120.620">
    <property type="entry name" value="q2cbj1_9rhob like domain"/>
    <property type="match status" value="1"/>
</dbReference>
<dbReference type="AlphaFoldDB" id="A0A0E4FPU4"/>
<dbReference type="InterPro" id="IPR027611">
    <property type="entry name" value="SpoChClust_oxygenase"/>
</dbReference>
<proteinExistence type="predicted"/>
<protein>
    <recommendedName>
        <fullName evidence="3">Sporadic carbohydrate cluster 2OG-Fe(II) oxygenase</fullName>
    </recommendedName>
</protein>
<name>A0A0E4FPU4_9BRAD</name>
<accession>A0A0E4FPU4</accession>